<accession>A0A854WHU3</accession>
<evidence type="ECO:0000313" key="2">
    <source>
        <dbReference type="EMBL" id="PCH13640.1"/>
    </source>
</evidence>
<sequence>MSKHKSIQIYRDNKSVITKNKSETFEKKKKHERVTRFKRIRKRRK</sequence>
<dbReference type="AlphaFoldDB" id="A0A854WHU3"/>
<feature type="region of interest" description="Disordered" evidence="1">
    <location>
        <begin position="23"/>
        <end position="45"/>
    </location>
</feature>
<gene>
    <name evidence="2" type="ORF">A9Y57_00273</name>
</gene>
<evidence type="ECO:0000256" key="1">
    <source>
        <dbReference type="SAM" id="MobiDB-lite"/>
    </source>
</evidence>
<reference evidence="2 3" key="1">
    <citation type="submission" date="2016-06" db="EMBL/GenBank/DDBJ databases">
        <authorList>
            <person name="Haines A.N."/>
            <person name="Council K.R."/>
        </authorList>
    </citation>
    <scope>NUCLEOTIDE SEQUENCE [LARGE SCALE GENOMIC DNA]</scope>
    <source>
        <strain evidence="2 3">SP158-29</strain>
    </source>
</reference>
<comment type="caution">
    <text evidence="2">The sequence shown here is derived from an EMBL/GenBank/DDBJ whole genome shotgun (WGS) entry which is preliminary data.</text>
</comment>
<dbReference type="RefSeq" id="WP_177216624.1">
    <property type="nucleotide sequence ID" value="NZ_JARQAT010000008.1"/>
</dbReference>
<feature type="compositionally biased region" description="Basic residues" evidence="1">
    <location>
        <begin position="27"/>
        <end position="45"/>
    </location>
</feature>
<organism evidence="2 3">
    <name type="scientific">Streptococcus parauberis</name>
    <dbReference type="NCBI Taxonomy" id="1348"/>
    <lineage>
        <taxon>Bacteria</taxon>
        <taxon>Bacillati</taxon>
        <taxon>Bacillota</taxon>
        <taxon>Bacilli</taxon>
        <taxon>Lactobacillales</taxon>
        <taxon>Streptococcaceae</taxon>
        <taxon>Streptococcus</taxon>
    </lineage>
</organism>
<name>A0A854WHU3_9STRE</name>
<dbReference type="EMBL" id="NSGR01000004">
    <property type="protein sequence ID" value="PCH13640.1"/>
    <property type="molecule type" value="Genomic_DNA"/>
</dbReference>
<evidence type="ECO:0000313" key="3">
    <source>
        <dbReference type="Proteomes" id="UP000217465"/>
    </source>
</evidence>
<protein>
    <submittedName>
        <fullName evidence="2">Uncharacterized protein</fullName>
    </submittedName>
</protein>
<dbReference type="Proteomes" id="UP000217465">
    <property type="component" value="Unassembled WGS sequence"/>
</dbReference>
<proteinExistence type="predicted"/>